<dbReference type="PANTHER" id="PTHR23092">
    <property type="entry name" value="POLY(A) RNA POLYMERASE"/>
    <property type="match status" value="1"/>
</dbReference>
<dbReference type="InterPro" id="IPR045862">
    <property type="entry name" value="Trf4-like"/>
</dbReference>
<dbReference type="Proteomes" id="UP000800036">
    <property type="component" value="Unassembled WGS sequence"/>
</dbReference>
<dbReference type="Gene3D" id="1.10.1410.10">
    <property type="match status" value="1"/>
</dbReference>
<dbReference type="OrthoDB" id="273917at2759"/>
<evidence type="ECO:0000259" key="3">
    <source>
        <dbReference type="Pfam" id="PF22600"/>
    </source>
</evidence>
<dbReference type="GO" id="GO:0031123">
    <property type="term" value="P:RNA 3'-end processing"/>
    <property type="evidence" value="ECO:0007669"/>
    <property type="project" value="TreeGrafter"/>
</dbReference>
<dbReference type="Pfam" id="PF22600">
    <property type="entry name" value="MTPAP-like_central"/>
    <property type="match status" value="1"/>
</dbReference>
<feature type="compositionally biased region" description="Basic and acidic residues" evidence="2">
    <location>
        <begin position="582"/>
        <end position="591"/>
    </location>
</feature>
<accession>A0A6A5V8E9</accession>
<dbReference type="AlphaFoldDB" id="A0A6A5V8E9"/>
<dbReference type="InterPro" id="IPR043519">
    <property type="entry name" value="NT_sf"/>
</dbReference>
<dbReference type="GO" id="GO:1990817">
    <property type="term" value="F:poly(A) RNA polymerase activity"/>
    <property type="evidence" value="ECO:0007669"/>
    <property type="project" value="InterPro"/>
</dbReference>
<feature type="region of interest" description="Disordered" evidence="2">
    <location>
        <begin position="41"/>
        <end position="76"/>
    </location>
</feature>
<evidence type="ECO:0000313" key="4">
    <source>
        <dbReference type="EMBL" id="KAF1973394.1"/>
    </source>
</evidence>
<dbReference type="GO" id="GO:0005730">
    <property type="term" value="C:nucleolus"/>
    <property type="evidence" value="ECO:0007669"/>
    <property type="project" value="TreeGrafter"/>
</dbReference>
<dbReference type="PANTHER" id="PTHR23092:SF15">
    <property type="entry name" value="INACTIVE NON-CANONICAL POLY(A) RNA POLYMERASE PROTEIN TRF4-2-RELATED"/>
    <property type="match status" value="1"/>
</dbReference>
<feature type="compositionally biased region" description="Polar residues" evidence="2">
    <location>
        <begin position="564"/>
        <end position="577"/>
    </location>
</feature>
<dbReference type="EMBL" id="ML976681">
    <property type="protein sequence ID" value="KAF1973394.1"/>
    <property type="molecule type" value="Genomic_DNA"/>
</dbReference>
<dbReference type="GO" id="GO:0010605">
    <property type="term" value="P:negative regulation of macromolecule metabolic process"/>
    <property type="evidence" value="ECO:0007669"/>
    <property type="project" value="UniProtKB-ARBA"/>
</dbReference>
<feature type="coiled-coil region" evidence="1">
    <location>
        <begin position="87"/>
        <end position="121"/>
    </location>
</feature>
<dbReference type="GO" id="GO:0043634">
    <property type="term" value="P:polyadenylation-dependent ncRNA catabolic process"/>
    <property type="evidence" value="ECO:0007669"/>
    <property type="project" value="TreeGrafter"/>
</dbReference>
<evidence type="ECO:0000313" key="5">
    <source>
        <dbReference type="Proteomes" id="UP000800036"/>
    </source>
</evidence>
<feature type="region of interest" description="Disordered" evidence="2">
    <location>
        <begin position="561"/>
        <end position="591"/>
    </location>
</feature>
<dbReference type="SUPFAM" id="SSF81301">
    <property type="entry name" value="Nucleotidyltransferase"/>
    <property type="match status" value="1"/>
</dbReference>
<dbReference type="Gene3D" id="3.30.460.10">
    <property type="entry name" value="Beta Polymerase, domain 2"/>
    <property type="match status" value="1"/>
</dbReference>
<gene>
    <name evidence="4" type="ORF">BU23DRAFT_533568</name>
</gene>
<dbReference type="SUPFAM" id="SSF81631">
    <property type="entry name" value="PAP/OAS1 substrate-binding domain"/>
    <property type="match status" value="1"/>
</dbReference>
<feature type="domain" description="Poly(A) RNA polymerase mitochondrial-like central palm" evidence="3">
    <location>
        <begin position="186"/>
        <end position="326"/>
    </location>
</feature>
<proteinExistence type="predicted"/>
<protein>
    <recommendedName>
        <fullName evidence="3">Poly(A) RNA polymerase mitochondrial-like central palm domain-containing protein</fullName>
    </recommendedName>
</protein>
<dbReference type="GO" id="GO:0031499">
    <property type="term" value="C:TRAMP complex"/>
    <property type="evidence" value="ECO:0007669"/>
    <property type="project" value="TreeGrafter"/>
</dbReference>
<evidence type="ECO:0000256" key="2">
    <source>
        <dbReference type="SAM" id="MobiDB-lite"/>
    </source>
</evidence>
<sequence length="637" mass="71356">MKLHHLRPICRASNRFSPSLALYQHFIVPYNALHQQRFSSSAPAPVAAEGEPSQNTQADDLPPPEVPPVENAEASQPLKITYIDPGRLRREAEMADMKKQLEKLQQNSEKLKKSLKGKQRSHEAKARESTNFIEEIMLKSRIAFDGGEVYEGLVVPPISAPQPAPEHSYPWASKTPNSSVDSMARLNEEIRKFWEYAKPNRAEVFARKNVVEQVRADVRQRFPGHVLEVFGSERTGISFATSDIDLRMVRREALDQSVSDKPPTHQERRDLYRDLYTLRYQVFGNHGKAAGKYLLANLLHARYPLLSIQSRDSGLVVQIVLSNNTAKSREYMHRYMVDYPYLRQVYAVVKTMFDQRGLSDVYRGGFGSYSIFMMIVASLQNQANQRNDAAGALVNFLYYWGFFKTRENGVSIDPPEYFDKKTHPVLTDAARAKIAEGKTAPLPDWMLSLRDPADATNDLGRKGSCILHVQATLRHLVEALIKDLNANSRPSLLARLVGDVYARDRLHRKRLAANGALVQDQVKASFANAARELRQKQDVNGTAQGEDDVHGFLDMDMESGGNAVASSLGPTTDTTSVPDAPEPPRIRYHEAGSGEGNLLYVSVKVDNRVKEVKADYVEPSELLGGKSRDFKLPGGKA</sequence>
<name>A0A6A5V8E9_9PLEO</name>
<dbReference type="InterPro" id="IPR054708">
    <property type="entry name" value="MTPAP-like_central"/>
</dbReference>
<keyword evidence="5" id="KW-1185">Reference proteome</keyword>
<organism evidence="4 5">
    <name type="scientific">Bimuria novae-zelandiae CBS 107.79</name>
    <dbReference type="NCBI Taxonomy" id="1447943"/>
    <lineage>
        <taxon>Eukaryota</taxon>
        <taxon>Fungi</taxon>
        <taxon>Dikarya</taxon>
        <taxon>Ascomycota</taxon>
        <taxon>Pezizomycotina</taxon>
        <taxon>Dothideomycetes</taxon>
        <taxon>Pleosporomycetidae</taxon>
        <taxon>Pleosporales</taxon>
        <taxon>Massarineae</taxon>
        <taxon>Didymosphaeriaceae</taxon>
        <taxon>Bimuria</taxon>
    </lineage>
</organism>
<keyword evidence="1" id="KW-0175">Coiled coil</keyword>
<reference evidence="4" key="1">
    <citation type="journal article" date="2020" name="Stud. Mycol.">
        <title>101 Dothideomycetes genomes: a test case for predicting lifestyles and emergence of pathogens.</title>
        <authorList>
            <person name="Haridas S."/>
            <person name="Albert R."/>
            <person name="Binder M."/>
            <person name="Bloem J."/>
            <person name="Labutti K."/>
            <person name="Salamov A."/>
            <person name="Andreopoulos B."/>
            <person name="Baker S."/>
            <person name="Barry K."/>
            <person name="Bills G."/>
            <person name="Bluhm B."/>
            <person name="Cannon C."/>
            <person name="Castanera R."/>
            <person name="Culley D."/>
            <person name="Daum C."/>
            <person name="Ezra D."/>
            <person name="Gonzalez J."/>
            <person name="Henrissat B."/>
            <person name="Kuo A."/>
            <person name="Liang C."/>
            <person name="Lipzen A."/>
            <person name="Lutzoni F."/>
            <person name="Magnuson J."/>
            <person name="Mondo S."/>
            <person name="Nolan M."/>
            <person name="Ohm R."/>
            <person name="Pangilinan J."/>
            <person name="Park H.-J."/>
            <person name="Ramirez L."/>
            <person name="Alfaro M."/>
            <person name="Sun H."/>
            <person name="Tritt A."/>
            <person name="Yoshinaga Y."/>
            <person name="Zwiers L.-H."/>
            <person name="Turgeon B."/>
            <person name="Goodwin S."/>
            <person name="Spatafora J."/>
            <person name="Crous P."/>
            <person name="Grigoriev I."/>
        </authorList>
    </citation>
    <scope>NUCLEOTIDE SEQUENCE</scope>
    <source>
        <strain evidence="4">CBS 107.79</strain>
    </source>
</reference>
<dbReference type="GO" id="GO:0003729">
    <property type="term" value="F:mRNA binding"/>
    <property type="evidence" value="ECO:0007669"/>
    <property type="project" value="TreeGrafter"/>
</dbReference>
<evidence type="ECO:0000256" key="1">
    <source>
        <dbReference type="SAM" id="Coils"/>
    </source>
</evidence>